<evidence type="ECO:0000313" key="3">
    <source>
        <dbReference type="Proteomes" id="UP000005741"/>
    </source>
</evidence>
<dbReference type="SUPFAM" id="SSF46785">
    <property type="entry name" value="Winged helix' DNA-binding domain"/>
    <property type="match status" value="1"/>
</dbReference>
<dbReference type="InterPro" id="IPR036388">
    <property type="entry name" value="WH-like_DNA-bd_sf"/>
</dbReference>
<dbReference type="RefSeq" id="WP_004078344.1">
    <property type="nucleotide sequence ID" value="NZ_CM001436.1"/>
</dbReference>
<dbReference type="Pfam" id="PF03551">
    <property type="entry name" value="PadR"/>
    <property type="match status" value="1"/>
</dbReference>
<reference evidence="2 3" key="1">
    <citation type="submission" date="2011-10" db="EMBL/GenBank/DDBJ databases">
        <title>The Improved High-Quality Draft genome of Methanoplanus limicola DSM 2279.</title>
        <authorList>
            <consortium name="US DOE Joint Genome Institute (JGI-PGF)"/>
            <person name="Lucas S."/>
            <person name="Copeland A."/>
            <person name="Lapidus A."/>
            <person name="Glavina del Rio T."/>
            <person name="Dalin E."/>
            <person name="Tice H."/>
            <person name="Bruce D."/>
            <person name="Goodwin L."/>
            <person name="Pitluck S."/>
            <person name="Peters L."/>
            <person name="Mikhailova N."/>
            <person name="Lu M."/>
            <person name="Kyrpides N."/>
            <person name="Mavromatis K."/>
            <person name="Ivanova N."/>
            <person name="Markowitz V."/>
            <person name="Cheng J.-F."/>
            <person name="Hugenholtz P."/>
            <person name="Woyke T."/>
            <person name="Wu D."/>
            <person name="Wirth R."/>
            <person name="Brambilla E.-M."/>
            <person name="Klenk H.-P."/>
            <person name="Eisen J.A."/>
        </authorList>
    </citation>
    <scope>NUCLEOTIDE SEQUENCE [LARGE SCALE GENOMIC DNA]</scope>
    <source>
        <strain evidence="2 3">DSM 2279</strain>
    </source>
</reference>
<dbReference type="OrthoDB" id="56053at2157"/>
<dbReference type="InterPro" id="IPR005149">
    <property type="entry name" value="Tscrpt_reg_PadR_N"/>
</dbReference>
<gene>
    <name evidence="2" type="ORF">Metlim_2028</name>
</gene>
<accession>H1YZK5</accession>
<dbReference type="InterPro" id="IPR036390">
    <property type="entry name" value="WH_DNA-bd_sf"/>
</dbReference>
<dbReference type="AlphaFoldDB" id="H1YZK5"/>
<dbReference type="PANTHER" id="PTHR43252:SF7">
    <property type="entry name" value="TRANSCRIPTIONAL REGULATOR YQJI"/>
    <property type="match status" value="1"/>
</dbReference>
<proteinExistence type="predicted"/>
<dbReference type="HOGENOM" id="CLU_063440_1_3_2"/>
<organism evidence="2 3">
    <name type="scientific">Methanoplanus limicola DSM 2279</name>
    <dbReference type="NCBI Taxonomy" id="937775"/>
    <lineage>
        <taxon>Archaea</taxon>
        <taxon>Methanobacteriati</taxon>
        <taxon>Methanobacteriota</taxon>
        <taxon>Stenosarchaea group</taxon>
        <taxon>Methanomicrobia</taxon>
        <taxon>Methanomicrobiales</taxon>
        <taxon>Methanomicrobiaceae</taxon>
        <taxon>Methanoplanus</taxon>
    </lineage>
</organism>
<dbReference type="Gene3D" id="1.10.10.10">
    <property type="entry name" value="Winged helix-like DNA-binding domain superfamily/Winged helix DNA-binding domain"/>
    <property type="match status" value="1"/>
</dbReference>
<feature type="domain" description="Transcription regulator PadR N-terminal" evidence="1">
    <location>
        <begin position="35"/>
        <end position="105"/>
    </location>
</feature>
<evidence type="ECO:0000259" key="1">
    <source>
        <dbReference type="Pfam" id="PF03551"/>
    </source>
</evidence>
<name>H1YZK5_9EURY</name>
<dbReference type="STRING" id="937775.Metlim_2028"/>
<dbReference type="EMBL" id="CM001436">
    <property type="protein sequence ID" value="EHQ36114.1"/>
    <property type="molecule type" value="Genomic_DNA"/>
</dbReference>
<evidence type="ECO:0000313" key="2">
    <source>
        <dbReference type="EMBL" id="EHQ36114.1"/>
    </source>
</evidence>
<sequence>MVLIRNTFDGDNMSGPLKFTGKKNGRGRGLIQLYILHSLNSEPKSGYELLKEISAKTKGAWVPSKGTLYPMLKKMEDEGLTELSETGQRGKNIYRLTPEGVRMLEDIVNRKREERKKMYVFRDLLFEIFGEGNVPYMADMHELHFLADKIPDEKQDEAALLIKKCLDELRRIVPDDSSEC</sequence>
<dbReference type="Proteomes" id="UP000005741">
    <property type="component" value="Chromosome"/>
</dbReference>
<dbReference type="InParanoid" id="H1YZK5"/>
<dbReference type="PANTHER" id="PTHR43252">
    <property type="entry name" value="TRANSCRIPTIONAL REGULATOR YQJI"/>
    <property type="match status" value="1"/>
</dbReference>
<protein>
    <submittedName>
        <fullName evidence="2">Transcriptional regulator, PadR family</fullName>
    </submittedName>
</protein>
<keyword evidence="3" id="KW-1185">Reference proteome</keyword>